<dbReference type="PANTHER" id="PTHR12911">
    <property type="entry name" value="SAD1/UNC-84-LIKE PROTEIN-RELATED"/>
    <property type="match status" value="1"/>
</dbReference>
<dbReference type="InterPro" id="IPR012919">
    <property type="entry name" value="SUN_dom"/>
</dbReference>
<evidence type="ECO:0000313" key="7">
    <source>
        <dbReference type="Proteomes" id="UP000826234"/>
    </source>
</evidence>
<keyword evidence="2" id="KW-0812">Transmembrane</keyword>
<keyword evidence="7" id="KW-1185">Reference proteome</keyword>
<accession>A0ABQ7SWC3</accession>
<evidence type="ECO:0000256" key="1">
    <source>
        <dbReference type="ARBA" id="ARBA00004540"/>
    </source>
</evidence>
<name>A0ABQ7SWC3_PHRPL</name>
<evidence type="ECO:0000256" key="4">
    <source>
        <dbReference type="ARBA" id="ARBA00023136"/>
    </source>
</evidence>
<keyword evidence="3" id="KW-1133">Transmembrane helix</keyword>
<sequence length="203" mass="23719">HQREFLQENLQKDIDAFRQQVYGLQNFVNELGSVHAHWELQKNLFLQSQDCKAGNKYTRKEDFALKSEGHSLRHPLQYLKPTIRNIIIHIDLTELHRVFGFQRDNSPGNCWAMDRSEGYIVIKLSRPVKPSSVALYHISKKISQTNEIHSAPQDFSVYGFKNDFEKEEGHFLGSFVYKMDGYPMQCFKLEVSCLVTDKRSHKV</sequence>
<feature type="non-terminal residue" evidence="6">
    <location>
        <position position="1"/>
    </location>
</feature>
<dbReference type="PROSITE" id="PS51469">
    <property type="entry name" value="SUN"/>
    <property type="match status" value="1"/>
</dbReference>
<organism evidence="6 7">
    <name type="scientific">Phrynosoma platyrhinos</name>
    <name type="common">Desert horned lizard</name>
    <dbReference type="NCBI Taxonomy" id="52577"/>
    <lineage>
        <taxon>Eukaryota</taxon>
        <taxon>Metazoa</taxon>
        <taxon>Chordata</taxon>
        <taxon>Craniata</taxon>
        <taxon>Vertebrata</taxon>
        <taxon>Euteleostomi</taxon>
        <taxon>Lepidosauria</taxon>
        <taxon>Squamata</taxon>
        <taxon>Bifurcata</taxon>
        <taxon>Unidentata</taxon>
        <taxon>Episquamata</taxon>
        <taxon>Toxicofera</taxon>
        <taxon>Iguania</taxon>
        <taxon>Phrynosomatidae</taxon>
        <taxon>Phrynosomatinae</taxon>
        <taxon>Phrynosoma</taxon>
    </lineage>
</organism>
<dbReference type="PANTHER" id="PTHR12911:SF22">
    <property type="entry name" value="SUN DOMAIN-CONTAINING PROTEIN 2"/>
    <property type="match status" value="1"/>
</dbReference>
<keyword evidence="4" id="KW-0472">Membrane</keyword>
<dbReference type="Proteomes" id="UP000826234">
    <property type="component" value="Unassembled WGS sequence"/>
</dbReference>
<protein>
    <recommendedName>
        <fullName evidence="5">SUN domain-containing protein</fullName>
    </recommendedName>
</protein>
<evidence type="ECO:0000256" key="3">
    <source>
        <dbReference type="ARBA" id="ARBA00022989"/>
    </source>
</evidence>
<dbReference type="Pfam" id="PF07738">
    <property type="entry name" value="Sad1_UNC"/>
    <property type="match status" value="1"/>
</dbReference>
<reference evidence="6 7" key="1">
    <citation type="journal article" date="2022" name="Gigascience">
        <title>A chromosome-level genome assembly and annotation of the desert horned lizard, Phrynosoma platyrhinos, provides insight into chromosomal rearrangements among reptiles.</title>
        <authorList>
            <person name="Koochekian N."/>
            <person name="Ascanio A."/>
            <person name="Farleigh K."/>
            <person name="Card D.C."/>
            <person name="Schield D.R."/>
            <person name="Castoe T.A."/>
            <person name="Jezkova T."/>
        </authorList>
    </citation>
    <scope>NUCLEOTIDE SEQUENCE [LARGE SCALE GENOMIC DNA]</scope>
    <source>
        <strain evidence="6">NK-2021</strain>
    </source>
</reference>
<feature type="domain" description="SUN" evidence="5">
    <location>
        <begin position="46"/>
        <end position="203"/>
    </location>
</feature>
<comment type="subcellular location">
    <subcellularLocation>
        <location evidence="1">Nucleus inner membrane</location>
    </subcellularLocation>
</comment>
<comment type="caution">
    <text evidence="6">The sequence shown here is derived from an EMBL/GenBank/DDBJ whole genome shotgun (WGS) entry which is preliminary data.</text>
</comment>
<evidence type="ECO:0000313" key="6">
    <source>
        <dbReference type="EMBL" id="KAH0621621.1"/>
    </source>
</evidence>
<evidence type="ECO:0000259" key="5">
    <source>
        <dbReference type="PROSITE" id="PS51469"/>
    </source>
</evidence>
<dbReference type="Gene3D" id="2.60.120.260">
    <property type="entry name" value="Galactose-binding domain-like"/>
    <property type="match status" value="1"/>
</dbReference>
<dbReference type="InterPro" id="IPR045119">
    <property type="entry name" value="SUN1-5"/>
</dbReference>
<evidence type="ECO:0000256" key="2">
    <source>
        <dbReference type="ARBA" id="ARBA00022692"/>
    </source>
</evidence>
<gene>
    <name evidence="6" type="ORF">JD844_023133</name>
</gene>
<proteinExistence type="predicted"/>
<dbReference type="EMBL" id="JAIPUX010003289">
    <property type="protein sequence ID" value="KAH0621621.1"/>
    <property type="molecule type" value="Genomic_DNA"/>
</dbReference>